<dbReference type="EMBL" id="MU842856">
    <property type="protein sequence ID" value="KAK2030063.1"/>
    <property type="molecule type" value="Genomic_DNA"/>
</dbReference>
<gene>
    <name evidence="2" type="ORF">LX32DRAFT_638557</name>
</gene>
<reference evidence="2" key="1">
    <citation type="submission" date="2021-06" db="EMBL/GenBank/DDBJ databases">
        <title>Comparative genomics, transcriptomics and evolutionary studies reveal genomic signatures of adaptation to plant cell wall in hemibiotrophic fungi.</title>
        <authorList>
            <consortium name="DOE Joint Genome Institute"/>
            <person name="Baroncelli R."/>
            <person name="Diaz J.F."/>
            <person name="Benocci T."/>
            <person name="Peng M."/>
            <person name="Battaglia E."/>
            <person name="Haridas S."/>
            <person name="Andreopoulos W."/>
            <person name="Labutti K."/>
            <person name="Pangilinan J."/>
            <person name="Floch G.L."/>
            <person name="Makela M.R."/>
            <person name="Henrissat B."/>
            <person name="Grigoriev I.V."/>
            <person name="Crouch J.A."/>
            <person name="De Vries R.P."/>
            <person name="Sukno S.A."/>
            <person name="Thon M.R."/>
        </authorList>
    </citation>
    <scope>NUCLEOTIDE SEQUENCE</scope>
    <source>
        <strain evidence="2">MAFF235873</strain>
    </source>
</reference>
<proteinExistence type="predicted"/>
<protein>
    <submittedName>
        <fullName evidence="2">Uncharacterized protein</fullName>
    </submittedName>
</protein>
<accession>A0AAD9HJH9</accession>
<dbReference type="Proteomes" id="UP001232148">
    <property type="component" value="Unassembled WGS sequence"/>
</dbReference>
<comment type="caution">
    <text evidence="2">The sequence shown here is derived from an EMBL/GenBank/DDBJ whole genome shotgun (WGS) entry which is preliminary data.</text>
</comment>
<evidence type="ECO:0000313" key="3">
    <source>
        <dbReference type="Proteomes" id="UP001232148"/>
    </source>
</evidence>
<feature type="compositionally biased region" description="Basic residues" evidence="1">
    <location>
        <begin position="100"/>
        <end position="115"/>
    </location>
</feature>
<keyword evidence="3" id="KW-1185">Reference proteome</keyword>
<dbReference type="AlphaFoldDB" id="A0AAD9HJH9"/>
<organism evidence="2 3">
    <name type="scientific">Colletotrichum zoysiae</name>
    <dbReference type="NCBI Taxonomy" id="1216348"/>
    <lineage>
        <taxon>Eukaryota</taxon>
        <taxon>Fungi</taxon>
        <taxon>Dikarya</taxon>
        <taxon>Ascomycota</taxon>
        <taxon>Pezizomycotina</taxon>
        <taxon>Sordariomycetes</taxon>
        <taxon>Hypocreomycetidae</taxon>
        <taxon>Glomerellales</taxon>
        <taxon>Glomerellaceae</taxon>
        <taxon>Colletotrichum</taxon>
        <taxon>Colletotrichum graminicola species complex</taxon>
    </lineage>
</organism>
<feature type="compositionally biased region" description="Polar residues" evidence="1">
    <location>
        <begin position="85"/>
        <end position="98"/>
    </location>
</feature>
<sequence>MEHPVSQLGDAQMQIEHSYTPLGAFVSQGPPVLHDGPATPQAKIPKPTSSNREVPTPATPVQPDGQARDVKMRQNAREARWIARNNANEPPSPATLNSLHMKRGGIQKKTSKKWKSRATDARLSIELDRLLVGDDASASSIQQSHAIYRIQHPLRAVLHSLPGFTYDTELDNVTFRKHKRVLFGIEGLMEEGGRDAAKDWLEGFLLLTFEKMTEVLKSYPRCKDLDDVPNGFLILARDVEMAVCKLPCQSALRPRRAMERRLCQSYDLGRLVDWTLRARRRFLESKPRIMPGFGTFGQVTAEKGTALEERLWAVVDARRHHPLDLN</sequence>
<evidence type="ECO:0000256" key="1">
    <source>
        <dbReference type="SAM" id="MobiDB-lite"/>
    </source>
</evidence>
<name>A0AAD9HJH9_9PEZI</name>
<feature type="compositionally biased region" description="Basic and acidic residues" evidence="1">
    <location>
        <begin position="66"/>
        <end position="81"/>
    </location>
</feature>
<evidence type="ECO:0000313" key="2">
    <source>
        <dbReference type="EMBL" id="KAK2030063.1"/>
    </source>
</evidence>
<feature type="region of interest" description="Disordered" evidence="1">
    <location>
        <begin position="26"/>
        <end position="115"/>
    </location>
</feature>